<sequence length="1526" mass="165714">MEPSTTPVPKSPGILKSSRPISSEPSPRPLARKSSLPPTTNKNASTKKSLGVAEKKKLTPIPPSTATKSVKGSKKPVTKRVVVDADESSILQEQEHRPLLQSDLISVQELKLSDLIQSMLGTAAGLKQVLDTEHERALRLREAELAKAKKLAKKRGYSVPLRESVTEIPTPAEPLQDGTTEESKADASAYPDQSDLPAPPPLPATIQPPEPKSIGRMEKIVKQRDDKVTDLRKLKEEILDAWKRAHEDESVRQTEGVALFGEGFRQLSIHDVPTLLQVDNDSMKQNSLVPFVEVRDIEDSPSRQTSQASLSSHEIIAADGRMPPAPGRKARQTAAVAPRAHMNSTTGKLIPSTNPFLRNPRLQEMTPSIAPSADGLSDIDSNSTWPQSKKQHPYLSATPDCILFSEYEAGNTFSQVVSFRNVGRHPARMRVTLSSSNELFVVEPIQPPAIALGLVAPGMSISYKVTFHPDSLADSEASLVVNSEGNPYTLSVLLRARRTRPSLTIPDCLACGPCRAGLTITRQWKFENSGGSGNFVFLGPGDNISLADTEFGESAGGISKTGPFEISPRRFKLNAGQSGSVNVKYKPGALDGSHPSREDFVLMRLACDNGHVLVLPITGTVESALVSVVRIVDIRGTRVKNSQLDQNGYHSTCFGNQNVGATTTRLVTIANRTKLKLPFQWHIHDEVTRMEHGAAPSNNGETPFYVFPTEGILRPESETTFECKFAPGALGECEGFAQMILPRSDRSRPDVALGLRCAGVAVPFRVHSRPAILQPPTCIYVGDSWECNVRIFNDSASEAPFEFQVENIDPNMLRVVVPEINGFVQAGTSLPINIELVGRFPGAVHGRLLCSIAGRHGPVLSIPIRAKVEFPPGQVEFREVACDFGLMPLGTSSTMYPMLANESDERMYFDAFIPNGSTTYTVSPSEGWLDPQSAVAFAVDCKPPTPASVTQILETRLMSECGVSTAGASIRLASTCTTPSVVFEGSSSMYFQCFLEIMTSTTITLRNSSPLPATIRWDSFKSDSAYINTVPSVVTIAPNDVVDVSVNATFYKSGESESVMMHGFVDGALSENRELKYEVSAYVSGICVEIALDNQDTADEALRKLEVNFDATLFETQSRTLTIRNTSPIRSEYNINVNQYTTPSESSDKSEDEQHPGLLVASTKEGPGFASAAGQAYLQRARGTRDSVAKARKMLQAGRGAAFKVIPSSGVIEPYESLTLELQAFNNLVGNYKDSLLIQIGEWINMTVPMSLSVVGSPIIVSGPHLAARCNSDIDWLPFGTNAILPRSITTADQAGCTRVLTIENVGPRDVAVFWKIPSSSPFSVDANPTHVPSYRPIKVKIRFASEVTGTFDEIIQANCLYIQPNGSRSPWPDVKNPGNQEVAVLLKVTGKAVTPNVSLEALEDRIMIDPATLKSHVCKLVNRGEARTCFTLRAEPEPYFSVSTSNGTMIGTDSSSSNMTRPTTRSTNMMVSQELLSDCIQLGVGESFPFSVNFTSYEHQVEGGLLKIEHSSGIVQEIVIAFEGH</sequence>
<evidence type="ECO:0000256" key="1">
    <source>
        <dbReference type="SAM" id="MobiDB-lite"/>
    </source>
</evidence>
<reference evidence="3 4" key="1">
    <citation type="journal article" date="2019" name="Sci. Rep.">
        <title>Comparative genomics of chytrid fungi reveal insights into the obligate biotrophic and pathogenic lifestyle of Synchytrium endobioticum.</title>
        <authorList>
            <person name="van de Vossenberg B.T.L.H."/>
            <person name="Warris S."/>
            <person name="Nguyen H.D.T."/>
            <person name="van Gent-Pelzer M.P.E."/>
            <person name="Joly D.L."/>
            <person name="van de Geest H.C."/>
            <person name="Bonants P.J.M."/>
            <person name="Smith D.S."/>
            <person name="Levesque C.A."/>
            <person name="van der Lee T.A.J."/>
        </authorList>
    </citation>
    <scope>NUCLEOTIDE SEQUENCE [LARGE SCALE GENOMIC DNA]</scope>
    <source>
        <strain evidence="3 4">JEL517</strain>
    </source>
</reference>
<feature type="region of interest" description="Disordered" evidence="1">
    <location>
        <begin position="1"/>
        <end position="79"/>
    </location>
</feature>
<dbReference type="RefSeq" id="XP_031025186.1">
    <property type="nucleotide sequence ID" value="XM_031168813.1"/>
</dbReference>
<accession>A0A507C8Z8</accession>
<dbReference type="Proteomes" id="UP000319731">
    <property type="component" value="Unassembled WGS sequence"/>
</dbReference>
<name>A0A507C8Z8_9FUNG</name>
<feature type="region of interest" description="Disordered" evidence="1">
    <location>
        <begin position="162"/>
        <end position="215"/>
    </location>
</feature>
<feature type="compositionally biased region" description="Polar residues" evidence="1">
    <location>
        <begin position="36"/>
        <end position="48"/>
    </location>
</feature>
<dbReference type="InterPro" id="IPR059041">
    <property type="entry name" value="Ig_DLEC1_1"/>
</dbReference>
<dbReference type="GO" id="GO:0015631">
    <property type="term" value="F:tubulin binding"/>
    <property type="evidence" value="ECO:0007669"/>
    <property type="project" value="TreeGrafter"/>
</dbReference>
<feature type="region of interest" description="Disordered" evidence="1">
    <location>
        <begin position="296"/>
        <end position="354"/>
    </location>
</feature>
<proteinExistence type="predicted"/>
<comment type="caution">
    <text evidence="3">The sequence shown here is derived from an EMBL/GenBank/DDBJ whole genome shotgun (WGS) entry which is preliminary data.</text>
</comment>
<dbReference type="InterPro" id="IPR033304">
    <property type="entry name" value="DLEC1"/>
</dbReference>
<dbReference type="EMBL" id="QEAO01000013">
    <property type="protein sequence ID" value="TPX34466.1"/>
    <property type="molecule type" value="Genomic_DNA"/>
</dbReference>
<evidence type="ECO:0000259" key="2">
    <source>
        <dbReference type="Pfam" id="PF23277"/>
    </source>
</evidence>
<evidence type="ECO:0000313" key="3">
    <source>
        <dbReference type="EMBL" id="TPX34466.1"/>
    </source>
</evidence>
<dbReference type="PANTHER" id="PTHR46348:SF1">
    <property type="entry name" value="DELETED IN LUNG AND ESOPHAGEAL CANCER PROTEIN 1"/>
    <property type="match status" value="1"/>
</dbReference>
<feature type="compositionally biased region" description="Polar residues" evidence="1">
    <location>
        <begin position="302"/>
        <end position="312"/>
    </location>
</feature>
<evidence type="ECO:0000313" key="4">
    <source>
        <dbReference type="Proteomes" id="UP000319731"/>
    </source>
</evidence>
<organism evidence="3 4">
    <name type="scientific">Synchytrium microbalum</name>
    <dbReference type="NCBI Taxonomy" id="1806994"/>
    <lineage>
        <taxon>Eukaryota</taxon>
        <taxon>Fungi</taxon>
        <taxon>Fungi incertae sedis</taxon>
        <taxon>Chytridiomycota</taxon>
        <taxon>Chytridiomycota incertae sedis</taxon>
        <taxon>Chytridiomycetes</taxon>
        <taxon>Synchytriales</taxon>
        <taxon>Synchytriaceae</taxon>
        <taxon>Synchytrium</taxon>
    </lineage>
</organism>
<dbReference type="PANTHER" id="PTHR46348">
    <property type="entry name" value="DELETED IN LUNG AND ESOPHAGEAL CANCER PROTEIN 1"/>
    <property type="match status" value="1"/>
</dbReference>
<feature type="region of interest" description="Disordered" evidence="1">
    <location>
        <begin position="1444"/>
        <end position="1465"/>
    </location>
</feature>
<feature type="compositionally biased region" description="Polar residues" evidence="1">
    <location>
        <begin position="342"/>
        <end position="354"/>
    </location>
</feature>
<dbReference type="Gene3D" id="2.60.40.10">
    <property type="entry name" value="Immunoglobulins"/>
    <property type="match status" value="6"/>
</dbReference>
<dbReference type="OrthoDB" id="2115465at2759"/>
<dbReference type="Pfam" id="PF23277">
    <property type="entry name" value="Ig_Dlec1_1"/>
    <property type="match status" value="1"/>
</dbReference>
<gene>
    <name evidence="3" type="ORF">SmJEL517_g02885</name>
</gene>
<protein>
    <recommendedName>
        <fullName evidence="2">Deleted in lung and esophageal cancer protein 1 Ig-like domain-containing protein</fullName>
    </recommendedName>
</protein>
<dbReference type="GO" id="GO:0005737">
    <property type="term" value="C:cytoplasm"/>
    <property type="evidence" value="ECO:0007669"/>
    <property type="project" value="TreeGrafter"/>
</dbReference>
<dbReference type="GO" id="GO:0005929">
    <property type="term" value="C:cilium"/>
    <property type="evidence" value="ECO:0007669"/>
    <property type="project" value="TreeGrafter"/>
</dbReference>
<feature type="domain" description="Deleted in lung and esophageal cancer protein 1 Ig-like" evidence="2">
    <location>
        <begin position="396"/>
        <end position="497"/>
    </location>
</feature>
<feature type="compositionally biased region" description="Polar residues" evidence="1">
    <location>
        <begin position="379"/>
        <end position="388"/>
    </location>
</feature>
<keyword evidence="4" id="KW-1185">Reference proteome</keyword>
<dbReference type="InterPro" id="IPR013783">
    <property type="entry name" value="Ig-like_fold"/>
</dbReference>
<feature type="compositionally biased region" description="Pro residues" evidence="1">
    <location>
        <begin position="197"/>
        <end position="211"/>
    </location>
</feature>
<feature type="region of interest" description="Disordered" evidence="1">
    <location>
        <begin position="366"/>
        <end position="393"/>
    </location>
</feature>
<dbReference type="STRING" id="1806994.A0A507C8Z8"/>
<dbReference type="GeneID" id="42004110"/>